<keyword evidence="2" id="KW-1185">Reference proteome</keyword>
<evidence type="ECO:0000313" key="1">
    <source>
        <dbReference type="EMBL" id="KAJ9107315.1"/>
    </source>
</evidence>
<proteinExistence type="predicted"/>
<dbReference type="EMBL" id="JASBWT010000002">
    <property type="protein sequence ID" value="KAJ9107315.1"/>
    <property type="molecule type" value="Genomic_DNA"/>
</dbReference>
<accession>A0ACC2W7N2</accession>
<organism evidence="1 2">
    <name type="scientific">Naganishia friedmannii</name>
    <dbReference type="NCBI Taxonomy" id="89922"/>
    <lineage>
        <taxon>Eukaryota</taxon>
        <taxon>Fungi</taxon>
        <taxon>Dikarya</taxon>
        <taxon>Basidiomycota</taxon>
        <taxon>Agaricomycotina</taxon>
        <taxon>Tremellomycetes</taxon>
        <taxon>Filobasidiales</taxon>
        <taxon>Filobasidiaceae</taxon>
        <taxon>Naganishia</taxon>
    </lineage>
</organism>
<reference evidence="1" key="1">
    <citation type="submission" date="2023-04" db="EMBL/GenBank/DDBJ databases">
        <title>Draft Genome sequencing of Naganishia species isolated from polar environments using Oxford Nanopore Technology.</title>
        <authorList>
            <person name="Leo P."/>
            <person name="Venkateswaran K."/>
        </authorList>
    </citation>
    <scope>NUCLEOTIDE SEQUENCE</scope>
    <source>
        <strain evidence="1">MNA-CCFEE 5423</strain>
    </source>
</reference>
<comment type="caution">
    <text evidence="1">The sequence shown here is derived from an EMBL/GenBank/DDBJ whole genome shotgun (WGS) entry which is preliminary data.</text>
</comment>
<protein>
    <submittedName>
        <fullName evidence="1">Uncharacterized protein</fullName>
    </submittedName>
</protein>
<dbReference type="Proteomes" id="UP001227268">
    <property type="component" value="Unassembled WGS sequence"/>
</dbReference>
<sequence>MFHPFPSTYTAHFSQPPSLHPTIHIRHLPAGTPPPPPNDHPLPHCRRHTLVYLNDRLFIDPYELEDRWGAGNVLFPEDNGKNHVAAADEPKTRLVDERHTAPPAQTRRITWSLTPGTPDLERPVRYGFTRRLAAAPRIYSSNNASSSSLSTTSYNPQSYPPESVLHIIHHSPPCQNPLSPPSRSPPPSPPPPSDSISTSWYDLAIPTHMRYQEPTSSGGGYRTVLLSDIEKDASLGTAGGGGGRGGEHAADTNGDVLVHVYWSCTLEEADGLTPDDDDNHTGNDTQNPALPHKITQQLRLLPGTATNPHTLHVPTAIASHITFVPPLTLLAVFLAWMYLSSALYRVFKRSLRRRQVEKSR</sequence>
<evidence type="ECO:0000313" key="2">
    <source>
        <dbReference type="Proteomes" id="UP001227268"/>
    </source>
</evidence>
<gene>
    <name evidence="1" type="ORF">QFC21_000765</name>
</gene>
<name>A0ACC2W7N2_9TREE</name>